<sequence>MDREDTTCAIFHRLQDPATPPTHDNSPSPKRCSYSVPRATQAIYQTQNQPLETASTRVLKPRRLRLGRDPNISLLQTRAPPANQTDKQTNALPRSPQQDASQPIHLRSPVLVHRYNTCIYSIGLWTFWGDMGMGS</sequence>
<dbReference type="GeneID" id="300578586"/>
<comment type="caution">
    <text evidence="2">The sequence shown here is derived from an EMBL/GenBank/DDBJ whole genome shotgun (WGS) entry which is preliminary data.</text>
</comment>
<dbReference type="EMBL" id="PPTA01000009">
    <property type="protein sequence ID" value="TFB01231.1"/>
    <property type="molecule type" value="Genomic_DNA"/>
</dbReference>
<name>A0ABY2GZH2_9HYPO</name>
<gene>
    <name evidence="2" type="ORF">CCMA1212_006947</name>
</gene>
<reference evidence="2 3" key="1">
    <citation type="submission" date="2018-01" db="EMBL/GenBank/DDBJ databases">
        <title>Genome characterization of the sugarcane-associated fungus Trichoderma ghanense CCMA-1212 and their application in lignocelulose bioconversion.</title>
        <authorList>
            <person name="Steindorff A.S."/>
            <person name="Mendes T.D."/>
            <person name="Vilela E.S.D."/>
            <person name="Rodrigues D.S."/>
            <person name="Formighieri E.F."/>
            <person name="Melo I.S."/>
            <person name="Favaro L.C.L."/>
        </authorList>
    </citation>
    <scope>NUCLEOTIDE SEQUENCE [LARGE SCALE GENOMIC DNA]</scope>
    <source>
        <strain evidence="2 3">CCMA-1212</strain>
    </source>
</reference>
<evidence type="ECO:0000256" key="1">
    <source>
        <dbReference type="SAM" id="MobiDB-lite"/>
    </source>
</evidence>
<evidence type="ECO:0000313" key="2">
    <source>
        <dbReference type="EMBL" id="TFB01231.1"/>
    </source>
</evidence>
<protein>
    <submittedName>
        <fullName evidence="2">Uncharacterized protein</fullName>
    </submittedName>
</protein>
<keyword evidence="3" id="KW-1185">Reference proteome</keyword>
<feature type="region of interest" description="Disordered" evidence="1">
    <location>
        <begin position="64"/>
        <end position="103"/>
    </location>
</feature>
<feature type="compositionally biased region" description="Polar residues" evidence="1">
    <location>
        <begin position="82"/>
        <end position="101"/>
    </location>
</feature>
<organism evidence="2 3">
    <name type="scientific">Trichoderma ghanense</name>
    <dbReference type="NCBI Taxonomy" id="65468"/>
    <lineage>
        <taxon>Eukaryota</taxon>
        <taxon>Fungi</taxon>
        <taxon>Dikarya</taxon>
        <taxon>Ascomycota</taxon>
        <taxon>Pezizomycotina</taxon>
        <taxon>Sordariomycetes</taxon>
        <taxon>Hypocreomycetidae</taxon>
        <taxon>Hypocreales</taxon>
        <taxon>Hypocreaceae</taxon>
        <taxon>Trichoderma</taxon>
    </lineage>
</organism>
<accession>A0ABY2GZH2</accession>
<feature type="region of interest" description="Disordered" evidence="1">
    <location>
        <begin position="1"/>
        <end position="34"/>
    </location>
</feature>
<dbReference type="Proteomes" id="UP001642720">
    <property type="component" value="Unassembled WGS sequence"/>
</dbReference>
<evidence type="ECO:0000313" key="3">
    <source>
        <dbReference type="Proteomes" id="UP001642720"/>
    </source>
</evidence>
<dbReference type="RefSeq" id="XP_073557432.1">
    <property type="nucleotide sequence ID" value="XM_073704136.1"/>
</dbReference>
<proteinExistence type="predicted"/>